<comment type="catalytic activity">
    <reaction evidence="4">
        <text>a long-chain fatty acyl-CoA + 2 NADPH + 2 H(+) = a long-chain primary fatty alcohol + 2 NADP(+) + CoA</text>
        <dbReference type="Rhea" id="RHEA:52716"/>
        <dbReference type="ChEBI" id="CHEBI:15378"/>
        <dbReference type="ChEBI" id="CHEBI:57287"/>
        <dbReference type="ChEBI" id="CHEBI:57783"/>
        <dbReference type="ChEBI" id="CHEBI:58349"/>
        <dbReference type="ChEBI" id="CHEBI:77396"/>
        <dbReference type="ChEBI" id="CHEBI:83139"/>
        <dbReference type="EC" id="1.2.1.84"/>
    </reaction>
</comment>
<keyword evidence="3 4" id="KW-0443">Lipid metabolism</keyword>
<keyword evidence="4" id="KW-0560">Oxidoreductase</keyword>
<evidence type="ECO:0000256" key="3">
    <source>
        <dbReference type="ARBA" id="ARBA00023098"/>
    </source>
</evidence>
<dbReference type="PANTHER" id="PTHR11011">
    <property type="entry name" value="MALE STERILITY PROTEIN 2-RELATED"/>
    <property type="match status" value="1"/>
</dbReference>
<dbReference type="STRING" id="1806994.A0A507CET5"/>
<evidence type="ECO:0000256" key="2">
    <source>
        <dbReference type="ARBA" id="ARBA00022516"/>
    </source>
</evidence>
<evidence type="ECO:0000256" key="1">
    <source>
        <dbReference type="ARBA" id="ARBA00005928"/>
    </source>
</evidence>
<dbReference type="RefSeq" id="XP_031026750.1">
    <property type="nucleotide sequence ID" value="XM_031167322.1"/>
</dbReference>
<accession>A0A507CET5</accession>
<dbReference type="GeneID" id="42002619"/>
<dbReference type="EC" id="1.2.1.84" evidence="4"/>
<dbReference type="EMBL" id="QEAO01000004">
    <property type="protein sequence ID" value="TPX36536.1"/>
    <property type="molecule type" value="Genomic_DNA"/>
</dbReference>
<proteinExistence type="inferred from homology"/>
<feature type="region of interest" description="Disordered" evidence="5">
    <location>
        <begin position="330"/>
        <end position="358"/>
    </location>
</feature>
<evidence type="ECO:0000259" key="6">
    <source>
        <dbReference type="Pfam" id="PF03015"/>
    </source>
</evidence>
<name>A0A507CET5_9FUNG</name>
<evidence type="ECO:0000256" key="5">
    <source>
        <dbReference type="SAM" id="MobiDB-lite"/>
    </source>
</evidence>
<dbReference type="AlphaFoldDB" id="A0A507CET5"/>
<keyword evidence="9" id="KW-1185">Reference proteome</keyword>
<dbReference type="InterPro" id="IPR036291">
    <property type="entry name" value="NAD(P)-bd_dom_sf"/>
</dbReference>
<organism evidence="8 9">
    <name type="scientific">Synchytrium microbalum</name>
    <dbReference type="NCBI Taxonomy" id="1806994"/>
    <lineage>
        <taxon>Eukaryota</taxon>
        <taxon>Fungi</taxon>
        <taxon>Fungi incertae sedis</taxon>
        <taxon>Chytridiomycota</taxon>
        <taxon>Chytridiomycota incertae sedis</taxon>
        <taxon>Chytridiomycetes</taxon>
        <taxon>Synchytriales</taxon>
        <taxon>Synchytriaceae</taxon>
        <taxon>Synchytrium</taxon>
    </lineage>
</organism>
<dbReference type="OrthoDB" id="2122208at2759"/>
<comment type="caution">
    <text evidence="8">The sequence shown here is derived from an EMBL/GenBank/DDBJ whole genome shotgun (WGS) entry which is preliminary data.</text>
</comment>
<sequence length="517" mass="57257">MEGSKVAEFFAGKSVFLTGATGFCGQAILAKILRSTDVECVYLLVRAKKGVSPRERVVKTLEAPIFEELRGDRLESTISRIVCVSGDMMAPGLGLSREDRQLLREKVNVIINGAAIVAWNRTLDVYVQMHIGGVSRIMDLARECHDLHAFVHISTAYCHSERTRIEEKVYPSDVPPADLLKALEWMTPQMWENLKPQLLGNKANSYTWTKAVAEAYIEQYRGSLPTAIVRPSIVTSVWKDGCVGWVDGFQGLTGGIVGGCIGALRCMHGNGDNIADLIPVDVVANCVIAVAWRTARLCGSYSYEDSKLEGLKEDKIVKSMPLPVMPIIEDDESDHKSYPSGNSEPRSSEAGDSTKTAVSPSHPLLVYNCTSGEFNPVTWTQFMRTYMKEASKTVVLNPRLRAPNFKVHKSAAMNKLHEFLAHKCFAMVVDPILIVSGKGPMLHKAYRRWEMAKDDLGTMTEVNNPWEVENMRALIADLGKGSKDSDAFGVDVTDINWAAYCLDYTRGVKIHLLKQKP</sequence>
<evidence type="ECO:0000313" key="9">
    <source>
        <dbReference type="Proteomes" id="UP000319731"/>
    </source>
</evidence>
<dbReference type="Pfam" id="PF07993">
    <property type="entry name" value="NAD_binding_4"/>
    <property type="match status" value="1"/>
</dbReference>
<feature type="domain" description="Fatty acyl-CoA reductase C-terminal" evidence="6">
    <location>
        <begin position="422"/>
        <end position="515"/>
    </location>
</feature>
<comment type="similarity">
    <text evidence="1 4">Belongs to the fatty acyl-CoA reductase family.</text>
</comment>
<dbReference type="GO" id="GO:0005777">
    <property type="term" value="C:peroxisome"/>
    <property type="evidence" value="ECO:0007669"/>
    <property type="project" value="TreeGrafter"/>
</dbReference>
<protein>
    <recommendedName>
        <fullName evidence="4">Fatty acyl-CoA reductase</fullName>
        <ecNumber evidence="4">1.2.1.84</ecNumber>
    </recommendedName>
</protein>
<dbReference type="InterPro" id="IPR026055">
    <property type="entry name" value="FAR"/>
</dbReference>
<evidence type="ECO:0000313" key="8">
    <source>
        <dbReference type="EMBL" id="TPX36536.1"/>
    </source>
</evidence>
<dbReference type="InterPro" id="IPR013120">
    <property type="entry name" value="FAR_NAD-bd"/>
</dbReference>
<comment type="function">
    <text evidence="4">Catalyzes the reduction of fatty acyl-CoA to fatty alcohols.</text>
</comment>
<evidence type="ECO:0000259" key="7">
    <source>
        <dbReference type="Pfam" id="PF07993"/>
    </source>
</evidence>
<feature type="domain" description="Thioester reductase (TE)" evidence="7">
    <location>
        <begin position="17"/>
        <end position="286"/>
    </location>
</feature>
<dbReference type="GO" id="GO:0102965">
    <property type="term" value="F:alcohol-forming long-chain fatty acyl-CoA reductase activity"/>
    <property type="evidence" value="ECO:0007669"/>
    <property type="project" value="UniProtKB-EC"/>
</dbReference>
<dbReference type="PANTHER" id="PTHR11011:SF45">
    <property type="entry name" value="FATTY ACYL-COA REDUCTASE CG8306-RELATED"/>
    <property type="match status" value="1"/>
</dbReference>
<dbReference type="Proteomes" id="UP000319731">
    <property type="component" value="Unassembled WGS sequence"/>
</dbReference>
<keyword evidence="2 4" id="KW-0444">Lipid biosynthesis</keyword>
<dbReference type="InterPro" id="IPR033640">
    <property type="entry name" value="FAR_C"/>
</dbReference>
<dbReference type="Pfam" id="PF03015">
    <property type="entry name" value="Sterile"/>
    <property type="match status" value="1"/>
</dbReference>
<gene>
    <name evidence="8" type="ORF">SmJEL517_g01394</name>
</gene>
<evidence type="ECO:0000256" key="4">
    <source>
        <dbReference type="RuleBase" id="RU363097"/>
    </source>
</evidence>
<dbReference type="SUPFAM" id="SSF51735">
    <property type="entry name" value="NAD(P)-binding Rossmann-fold domains"/>
    <property type="match status" value="1"/>
</dbReference>
<dbReference type="CDD" id="cd05236">
    <property type="entry name" value="FAR-N_SDR_e"/>
    <property type="match status" value="1"/>
</dbReference>
<reference evidence="8 9" key="1">
    <citation type="journal article" date="2019" name="Sci. Rep.">
        <title>Comparative genomics of chytrid fungi reveal insights into the obligate biotrophic and pathogenic lifestyle of Synchytrium endobioticum.</title>
        <authorList>
            <person name="van de Vossenberg B.T.L.H."/>
            <person name="Warris S."/>
            <person name="Nguyen H.D.T."/>
            <person name="van Gent-Pelzer M.P.E."/>
            <person name="Joly D.L."/>
            <person name="van de Geest H.C."/>
            <person name="Bonants P.J.M."/>
            <person name="Smith D.S."/>
            <person name="Levesque C.A."/>
            <person name="van der Lee T.A.J."/>
        </authorList>
    </citation>
    <scope>NUCLEOTIDE SEQUENCE [LARGE SCALE GENOMIC DNA]</scope>
    <source>
        <strain evidence="8 9">JEL517</strain>
    </source>
</reference>
<dbReference type="GO" id="GO:0035336">
    <property type="term" value="P:long-chain fatty-acyl-CoA metabolic process"/>
    <property type="evidence" value="ECO:0007669"/>
    <property type="project" value="TreeGrafter"/>
</dbReference>
<dbReference type="Gene3D" id="3.40.50.720">
    <property type="entry name" value="NAD(P)-binding Rossmann-like Domain"/>
    <property type="match status" value="1"/>
</dbReference>
<keyword evidence="4" id="KW-0521">NADP</keyword>
<dbReference type="GO" id="GO:0080019">
    <property type="term" value="F:alcohol-forming very long-chain fatty acyl-CoA reductase activity"/>
    <property type="evidence" value="ECO:0007669"/>
    <property type="project" value="InterPro"/>
</dbReference>
<feature type="compositionally biased region" description="Polar residues" evidence="5">
    <location>
        <begin position="339"/>
        <end position="358"/>
    </location>
</feature>